<keyword evidence="5" id="KW-0560">Oxidoreductase</keyword>
<dbReference type="InterPro" id="IPR004852">
    <property type="entry name" value="Di-haem_cyt_c_peroxidsae"/>
</dbReference>
<feature type="domain" description="Cytochrome c" evidence="9">
    <location>
        <begin position="462"/>
        <end position="604"/>
    </location>
</feature>
<evidence type="ECO:0000256" key="1">
    <source>
        <dbReference type="ARBA" id="ARBA00004196"/>
    </source>
</evidence>
<evidence type="ECO:0000259" key="9">
    <source>
        <dbReference type="PROSITE" id="PS51007"/>
    </source>
</evidence>
<feature type="domain" description="Cytochrome c" evidence="9">
    <location>
        <begin position="307"/>
        <end position="443"/>
    </location>
</feature>
<evidence type="ECO:0000313" key="11">
    <source>
        <dbReference type="Proteomes" id="UP000240971"/>
    </source>
</evidence>
<dbReference type="AlphaFoldDB" id="A0A2P8HP43"/>
<organism evidence="10 11">
    <name type="scientific">Chitinophaga niastensis</name>
    <dbReference type="NCBI Taxonomy" id="536980"/>
    <lineage>
        <taxon>Bacteria</taxon>
        <taxon>Pseudomonadati</taxon>
        <taxon>Bacteroidota</taxon>
        <taxon>Chitinophagia</taxon>
        <taxon>Chitinophagales</taxon>
        <taxon>Chitinophagaceae</taxon>
        <taxon>Chitinophaga</taxon>
    </lineage>
</organism>
<dbReference type="PANTHER" id="PTHR30600:SF10">
    <property type="entry name" value="BLL6722 PROTEIN"/>
    <property type="match status" value="1"/>
</dbReference>
<dbReference type="Gene3D" id="1.10.760.10">
    <property type="entry name" value="Cytochrome c-like domain"/>
    <property type="match status" value="2"/>
</dbReference>
<comment type="caution">
    <text evidence="10">The sequence shown here is derived from an EMBL/GenBank/DDBJ whole genome shotgun (WGS) entry which is preliminary data.</text>
</comment>
<gene>
    <name evidence="10" type="ORF">CLV51_102846</name>
</gene>
<name>A0A2P8HP43_CHINA</name>
<dbReference type="SUPFAM" id="SSF46626">
    <property type="entry name" value="Cytochrome c"/>
    <property type="match status" value="2"/>
</dbReference>
<evidence type="ECO:0000313" key="10">
    <source>
        <dbReference type="EMBL" id="PSL47986.1"/>
    </source>
</evidence>
<dbReference type="PROSITE" id="PS51007">
    <property type="entry name" value="CYTC"/>
    <property type="match status" value="2"/>
</dbReference>
<dbReference type="InterPro" id="IPR009056">
    <property type="entry name" value="Cyt_c-like_dom"/>
</dbReference>
<keyword evidence="2 7" id="KW-0349">Heme</keyword>
<keyword evidence="4 8" id="KW-0732">Signal</keyword>
<keyword evidence="6 7" id="KW-0408">Iron</keyword>
<evidence type="ECO:0000256" key="5">
    <source>
        <dbReference type="ARBA" id="ARBA00023002"/>
    </source>
</evidence>
<keyword evidence="11" id="KW-1185">Reference proteome</keyword>
<proteinExistence type="predicted"/>
<evidence type="ECO:0000256" key="4">
    <source>
        <dbReference type="ARBA" id="ARBA00022729"/>
    </source>
</evidence>
<dbReference type="GO" id="GO:0004130">
    <property type="term" value="F:cytochrome-c peroxidase activity"/>
    <property type="evidence" value="ECO:0007669"/>
    <property type="project" value="TreeGrafter"/>
</dbReference>
<keyword evidence="3 7" id="KW-0479">Metal-binding</keyword>
<feature type="chain" id="PRO_5015115375" evidence="8">
    <location>
        <begin position="23"/>
        <end position="607"/>
    </location>
</feature>
<dbReference type="GO" id="GO:0009055">
    <property type="term" value="F:electron transfer activity"/>
    <property type="evidence" value="ECO:0007669"/>
    <property type="project" value="InterPro"/>
</dbReference>
<dbReference type="GO" id="GO:0020037">
    <property type="term" value="F:heme binding"/>
    <property type="evidence" value="ECO:0007669"/>
    <property type="project" value="InterPro"/>
</dbReference>
<dbReference type="InterPro" id="IPR038352">
    <property type="entry name" value="Imelysin_sf"/>
</dbReference>
<dbReference type="Proteomes" id="UP000240971">
    <property type="component" value="Unassembled WGS sequence"/>
</dbReference>
<dbReference type="InterPro" id="IPR036909">
    <property type="entry name" value="Cyt_c-like_dom_sf"/>
</dbReference>
<evidence type="ECO:0000256" key="8">
    <source>
        <dbReference type="SAM" id="SignalP"/>
    </source>
</evidence>
<evidence type="ECO:0000256" key="3">
    <source>
        <dbReference type="ARBA" id="ARBA00022723"/>
    </source>
</evidence>
<dbReference type="InterPro" id="IPR051395">
    <property type="entry name" value="Cytochrome_c_Peroxidase/MauG"/>
</dbReference>
<sequence>MFPNSKKNIIWPCFFLSVLCMAWTLKPTQDNIGLTNTVEYFRAGSATFAAAALKLQDAISAMDAHQPQSITSAKNALRACRQEYKKMECFMDYFFYSSSLVYNRPPKIEVEEPYMEYQEPTGLQQIAALLFDKDPFSKKEELLAQTAVITSSSKDLGALLYQFTATDKEIMESLRLELVRIYTLSITGYDAPELKSGIQEAYQAMTAIQYCLQPFLQATDPATKRVSEGLAQCIQYLQQHPDFDTFNRLEFLSDFALPLQENLSILIQARHLYLHTRSALNYDAKNLFSKNALNPTAFPNALPTNKPLVALGKKLFFEKALSGNLHRNCATCHQPEKYFSDGLPTSIAFDGKSHVKRNAPSLYYAGFQYAQFWDGREKNLTGQIENVIRNPTEMNGIHQVVIGRIKDSIGYQQAFKQAFPATEDAVTMQNLSVAIAAFINTLAPMSAPLDDYFAGNKNALTPQQINGFNLFMGKAQCGTCHFAPLFNGLTPPLYQLTEYENTGLTANDNFQHPQKDNDAGRFDFFSISFYQGAFKTPTVRNAAMTAPYMHNGVFKDLEKVMEFYNAGGGAGLGLVIPDQTLSGKPLGLSSQETKDIIAFIQALTDKN</sequence>
<dbReference type="Gene3D" id="1.20.1420.20">
    <property type="entry name" value="M75 peptidase, HXXE motif"/>
    <property type="match status" value="1"/>
</dbReference>
<reference evidence="10 11" key="1">
    <citation type="submission" date="2018-03" db="EMBL/GenBank/DDBJ databases">
        <title>Genomic Encyclopedia of Archaeal and Bacterial Type Strains, Phase II (KMG-II): from individual species to whole genera.</title>
        <authorList>
            <person name="Goeker M."/>
        </authorList>
    </citation>
    <scope>NUCLEOTIDE SEQUENCE [LARGE SCALE GENOMIC DNA]</scope>
    <source>
        <strain evidence="10 11">DSM 24859</strain>
    </source>
</reference>
<dbReference type="EMBL" id="PYAW01000002">
    <property type="protein sequence ID" value="PSL47986.1"/>
    <property type="molecule type" value="Genomic_DNA"/>
</dbReference>
<dbReference type="GO" id="GO:0046872">
    <property type="term" value="F:metal ion binding"/>
    <property type="evidence" value="ECO:0007669"/>
    <property type="project" value="UniProtKB-KW"/>
</dbReference>
<dbReference type="PANTHER" id="PTHR30600">
    <property type="entry name" value="CYTOCHROME C PEROXIDASE-RELATED"/>
    <property type="match status" value="1"/>
</dbReference>
<protein>
    <submittedName>
        <fullName evidence="10">Cytochrome c peroxidase</fullName>
    </submittedName>
</protein>
<evidence type="ECO:0000256" key="7">
    <source>
        <dbReference type="PROSITE-ProRule" id="PRU00433"/>
    </source>
</evidence>
<feature type="signal peptide" evidence="8">
    <location>
        <begin position="1"/>
        <end position="22"/>
    </location>
</feature>
<dbReference type="GO" id="GO:0030313">
    <property type="term" value="C:cell envelope"/>
    <property type="evidence" value="ECO:0007669"/>
    <property type="project" value="UniProtKB-SubCell"/>
</dbReference>
<keyword evidence="10" id="KW-0575">Peroxidase</keyword>
<evidence type="ECO:0000256" key="6">
    <source>
        <dbReference type="ARBA" id="ARBA00023004"/>
    </source>
</evidence>
<dbReference type="Pfam" id="PF03150">
    <property type="entry name" value="CCP_MauG"/>
    <property type="match status" value="1"/>
</dbReference>
<accession>A0A2P8HP43</accession>
<evidence type="ECO:0000256" key="2">
    <source>
        <dbReference type="ARBA" id="ARBA00022617"/>
    </source>
</evidence>
<comment type="subcellular location">
    <subcellularLocation>
        <location evidence="1">Cell envelope</location>
    </subcellularLocation>
</comment>